<feature type="region of interest" description="Disordered" evidence="2">
    <location>
        <begin position="1"/>
        <end position="87"/>
    </location>
</feature>
<dbReference type="PANTHER" id="PTHR47219">
    <property type="entry name" value="RAB GTPASE-ACTIVATING PROTEIN 1-LIKE"/>
    <property type="match status" value="1"/>
</dbReference>
<dbReference type="PROSITE" id="PS50086">
    <property type="entry name" value="TBC_RABGAP"/>
    <property type="match status" value="1"/>
</dbReference>
<feature type="region of interest" description="Disordered" evidence="2">
    <location>
        <begin position="372"/>
        <end position="447"/>
    </location>
</feature>
<keyword evidence="5" id="KW-1185">Reference proteome</keyword>
<dbReference type="RefSeq" id="XP_007388790.1">
    <property type="nucleotide sequence ID" value="XM_007388728.1"/>
</dbReference>
<feature type="compositionally biased region" description="Low complexity" evidence="2">
    <location>
        <begin position="381"/>
        <end position="400"/>
    </location>
</feature>
<dbReference type="FunFam" id="1.10.8.270:FF:000026">
    <property type="entry name" value="TBC (Tre-2/Bub2/Cdc16) domain family"/>
    <property type="match status" value="1"/>
</dbReference>
<dbReference type="SUPFAM" id="SSF47923">
    <property type="entry name" value="Ypt/Rab-GAP domain of gyp1p"/>
    <property type="match status" value="2"/>
</dbReference>
<dbReference type="SMART" id="SM00164">
    <property type="entry name" value="TBC"/>
    <property type="match status" value="1"/>
</dbReference>
<feature type="domain" description="Rab-GAP TBC" evidence="3">
    <location>
        <begin position="1021"/>
        <end position="1208"/>
    </location>
</feature>
<dbReference type="GO" id="GO:0005096">
    <property type="term" value="F:GTPase activator activity"/>
    <property type="evidence" value="ECO:0007669"/>
    <property type="project" value="TreeGrafter"/>
</dbReference>
<reference evidence="5" key="1">
    <citation type="journal article" date="2012" name="Science">
        <title>The Paleozoic origin of enzymatic lignin decomposition reconstructed from 31 fungal genomes.</title>
        <authorList>
            <person name="Floudas D."/>
            <person name="Binder M."/>
            <person name="Riley R."/>
            <person name="Barry K."/>
            <person name="Blanchette R.A."/>
            <person name="Henrissat B."/>
            <person name="Martinez A.T."/>
            <person name="Otillar R."/>
            <person name="Spatafora J.W."/>
            <person name="Yadav J.S."/>
            <person name="Aerts A."/>
            <person name="Benoit I."/>
            <person name="Boyd A."/>
            <person name="Carlson A."/>
            <person name="Copeland A."/>
            <person name="Coutinho P.M."/>
            <person name="de Vries R.P."/>
            <person name="Ferreira P."/>
            <person name="Findley K."/>
            <person name="Foster B."/>
            <person name="Gaskell J."/>
            <person name="Glotzer D."/>
            <person name="Gorecki P."/>
            <person name="Heitman J."/>
            <person name="Hesse C."/>
            <person name="Hori C."/>
            <person name="Igarashi K."/>
            <person name="Jurgens J.A."/>
            <person name="Kallen N."/>
            <person name="Kersten P."/>
            <person name="Kohler A."/>
            <person name="Kuees U."/>
            <person name="Kumar T.K.A."/>
            <person name="Kuo A."/>
            <person name="LaButti K."/>
            <person name="Larrondo L.F."/>
            <person name="Lindquist E."/>
            <person name="Ling A."/>
            <person name="Lombard V."/>
            <person name="Lucas S."/>
            <person name="Lundell T."/>
            <person name="Martin R."/>
            <person name="McLaughlin D.J."/>
            <person name="Morgenstern I."/>
            <person name="Morin E."/>
            <person name="Murat C."/>
            <person name="Nagy L.G."/>
            <person name="Nolan M."/>
            <person name="Ohm R.A."/>
            <person name="Patyshakuliyeva A."/>
            <person name="Rokas A."/>
            <person name="Ruiz-Duenas F.J."/>
            <person name="Sabat G."/>
            <person name="Salamov A."/>
            <person name="Samejima M."/>
            <person name="Schmutz J."/>
            <person name="Slot J.C."/>
            <person name="St John F."/>
            <person name="Stenlid J."/>
            <person name="Sun H."/>
            <person name="Sun S."/>
            <person name="Syed K."/>
            <person name="Tsang A."/>
            <person name="Wiebenga A."/>
            <person name="Young D."/>
            <person name="Pisabarro A."/>
            <person name="Eastwood D.C."/>
            <person name="Martin F."/>
            <person name="Cullen D."/>
            <person name="Grigoriev I.V."/>
            <person name="Hibbett D.S."/>
        </authorList>
    </citation>
    <scope>NUCLEOTIDE SEQUENCE [LARGE SCALE GENOMIC DNA]</scope>
    <source>
        <strain evidence="5">HHB-11173 SS5</strain>
    </source>
</reference>
<feature type="compositionally biased region" description="Low complexity" evidence="2">
    <location>
        <begin position="43"/>
        <end position="60"/>
    </location>
</feature>
<accession>R7S436</accession>
<dbReference type="eggNOG" id="KOG2058">
    <property type="taxonomic scope" value="Eukaryota"/>
</dbReference>
<proteinExistence type="predicted"/>
<dbReference type="InterPro" id="IPR000195">
    <property type="entry name" value="Rab-GAP-TBC_dom"/>
</dbReference>
<dbReference type="EMBL" id="JH687557">
    <property type="protein sequence ID" value="EIN04001.1"/>
    <property type="molecule type" value="Genomic_DNA"/>
</dbReference>
<name>R7S436_PUNST</name>
<feature type="compositionally biased region" description="Low complexity" evidence="2">
    <location>
        <begin position="461"/>
        <end position="474"/>
    </location>
</feature>
<dbReference type="Pfam" id="PF00566">
    <property type="entry name" value="RabGAP-TBC"/>
    <property type="match status" value="1"/>
</dbReference>
<evidence type="ECO:0000313" key="5">
    <source>
        <dbReference type="Proteomes" id="UP000054196"/>
    </source>
</evidence>
<protein>
    <submittedName>
        <fullName evidence="4">TBC-domain-containing protein</fullName>
    </submittedName>
</protein>
<evidence type="ECO:0000256" key="2">
    <source>
        <dbReference type="SAM" id="MobiDB-lite"/>
    </source>
</evidence>
<feature type="region of interest" description="Disordered" evidence="2">
    <location>
        <begin position="586"/>
        <end position="653"/>
    </location>
</feature>
<evidence type="ECO:0000259" key="3">
    <source>
        <dbReference type="PROSITE" id="PS50086"/>
    </source>
</evidence>
<dbReference type="HOGENOM" id="CLU_003165_0_0_1"/>
<dbReference type="OMA" id="MREPGVF"/>
<feature type="region of interest" description="Disordered" evidence="2">
    <location>
        <begin position="284"/>
        <end position="358"/>
    </location>
</feature>
<feature type="region of interest" description="Disordered" evidence="2">
    <location>
        <begin position="461"/>
        <end position="520"/>
    </location>
</feature>
<sequence length="1285" mass="139222">MDGEFAGHSPLSTPVHSHPLALDAPSASGRRTRHRNSNATEISTTSTPSRRGSSPPTTRSHLLDSPNERGHAHDGTGPTWDGSVRRYAKEKRRSLNVTLGDRKASSNSLSVLWEGQRERSGSHRAPPLIVVGPSPEKPVRSDTGAGTAVDPILATRWHEYSDTAIQSAVSQLTASYSPADPKSSSHPYHEVVRTLSAAVHNLTKARLELEETRKKLEEKERSMKERAQNLVGELRGAEKDVARRLLQSLFTDDDEEKHQVKRQQSQMSITESLTEAIEDEVPISRSHPDQHTIPPPPFSLTSSDRRKEGNFTPTDSGPADARSITSYFSGRGGGETASVASGDHESSSQRAEKDKTDKAFIGDWMGTWWTKGRTARDRSASSRSAAPSNPTTTSSPSRDPSVPPPSSEDEPSVQEILAQQDLQDDPGATVTSKPTRSSKPSEQRRKARSVFGTLSFGMLGSATSTSGSGQGQSTKKPALAPALSSRSVPSLAGVTVSPEDDGNEELTPTTRPRPFSAPNTAQSILLDSPEDSTKLPQGSSLRAIVHATRVMTADASSILADGGAEAGPLIKELAFALVSNARAESVTLREKLRDRKPKSRQSDVHARETSVPTAAPPSSSPTSERPPAGRRKSNPGLSLASDAVNAPASTTKRNRSNLLSDAFGSASPMFGDFFAQQQRRISSVVDAVQKGTGVQVVETQHPSASQAGGGGGLQVAPARPPGARSVALESIIPEAFKPPTQYLSRTYTPLTARDFRASIPLPNSAVSRLSIYGGQDQEPLTDRYGFMYDVSEYDLLLLLRARECGNSAPACLTGVKIADRREDEDWDGEQEEQGQIEVIRGVCDCGGEGIVPGDGMGNEGHDGDSISTRSVKSRTSSPSRDRQRSSTLSGSASTAPTSVPSLKSDTSVLSLEPATLRHTCAATVRKLLGQLKDIHDQRQVNRRKEWDVFVRRRSKARSSKSSNANALSSQSGSGAAAVLGLERDLDEEELEHSEGLIGFAQLGLSGSKDEKRELEKLVRGGIPLVYRSKLWFECSGALEMREPGLFTDLLAGQGSKDVEMEIEKDVGRTMPLNVFFGGDGAGVDKLRRVLVAYSRRNPSVGYCQGMNLVTSTLLLVHADEEEAFWVLSAIIERILPEDFFAPSLLPSRACPLVLLDYVKEFTPKLSAHLQELGVDLAAICFSWFLSLFTDCLPVETLFRVWDLFLMDGLDVLFRIALAILKNNEQELLACRSVPALYVALESLPTRMWPADKLLAQEMELRSSIGHADLVKRRNVRVEELRKLMT</sequence>
<dbReference type="InterPro" id="IPR035969">
    <property type="entry name" value="Rab-GAP_TBC_sf"/>
</dbReference>
<gene>
    <name evidence="4" type="ORF">PUNSTDRAFT_93441</name>
</gene>
<feature type="compositionally biased region" description="Polar residues" evidence="2">
    <location>
        <begin position="885"/>
        <end position="906"/>
    </location>
</feature>
<evidence type="ECO:0000256" key="1">
    <source>
        <dbReference type="SAM" id="Coils"/>
    </source>
</evidence>
<dbReference type="KEGG" id="psq:PUNSTDRAFT_93441"/>
<dbReference type="GeneID" id="18886560"/>
<dbReference type="InterPro" id="IPR050302">
    <property type="entry name" value="Rab_GAP_TBC_domain"/>
</dbReference>
<dbReference type="OrthoDB" id="294251at2759"/>
<feature type="coiled-coil region" evidence="1">
    <location>
        <begin position="195"/>
        <end position="240"/>
    </location>
</feature>
<evidence type="ECO:0000313" key="4">
    <source>
        <dbReference type="EMBL" id="EIN04001.1"/>
    </source>
</evidence>
<organism evidence="4 5">
    <name type="scientific">Punctularia strigosozonata (strain HHB-11173)</name>
    <name type="common">White-rot fungus</name>
    <dbReference type="NCBI Taxonomy" id="741275"/>
    <lineage>
        <taxon>Eukaryota</taxon>
        <taxon>Fungi</taxon>
        <taxon>Dikarya</taxon>
        <taxon>Basidiomycota</taxon>
        <taxon>Agaricomycotina</taxon>
        <taxon>Agaricomycetes</taxon>
        <taxon>Corticiales</taxon>
        <taxon>Punctulariaceae</taxon>
        <taxon>Punctularia</taxon>
    </lineage>
</organism>
<feature type="region of interest" description="Disordered" evidence="2">
    <location>
        <begin position="850"/>
        <end position="906"/>
    </location>
</feature>
<dbReference type="Gene3D" id="1.10.8.270">
    <property type="entry name" value="putative rabgap domain of human tbc1 domain family member 14 like domains"/>
    <property type="match status" value="1"/>
</dbReference>
<keyword evidence="1" id="KW-0175">Coiled coil</keyword>
<feature type="compositionally biased region" description="Basic and acidic residues" evidence="2">
    <location>
        <begin position="342"/>
        <end position="358"/>
    </location>
</feature>
<dbReference type="PANTHER" id="PTHR47219:SF20">
    <property type="entry name" value="TBC1 DOMAIN FAMILY MEMBER 2B"/>
    <property type="match status" value="1"/>
</dbReference>
<feature type="compositionally biased region" description="Polar residues" evidence="2">
    <location>
        <begin position="865"/>
        <end position="878"/>
    </location>
</feature>
<dbReference type="Gene3D" id="1.10.472.80">
    <property type="entry name" value="Ypt/Rab-GAP domain of gyp1p, domain 3"/>
    <property type="match status" value="1"/>
</dbReference>
<dbReference type="GO" id="GO:0031267">
    <property type="term" value="F:small GTPase binding"/>
    <property type="evidence" value="ECO:0007669"/>
    <property type="project" value="TreeGrafter"/>
</dbReference>
<feature type="compositionally biased region" description="Polar residues" evidence="2">
    <location>
        <begin position="429"/>
        <end position="438"/>
    </location>
</feature>
<feature type="region of interest" description="Disordered" evidence="2">
    <location>
        <begin position="113"/>
        <end position="146"/>
    </location>
</feature>
<dbReference type="Proteomes" id="UP000054196">
    <property type="component" value="Unassembled WGS sequence"/>
</dbReference>